<proteinExistence type="predicted"/>
<evidence type="ECO:0000313" key="1">
    <source>
        <dbReference type="EMBL" id="OLR92040.1"/>
    </source>
</evidence>
<evidence type="ECO:0000313" key="2">
    <source>
        <dbReference type="Proteomes" id="UP000186040"/>
    </source>
</evidence>
<comment type="caution">
    <text evidence="1">The sequence shown here is derived from an EMBL/GenBank/DDBJ whole genome shotgun (WGS) entry which is preliminary data.</text>
</comment>
<dbReference type="AlphaFoldDB" id="A0A1Q9LJ59"/>
<dbReference type="Proteomes" id="UP000186040">
    <property type="component" value="Unassembled WGS sequence"/>
</dbReference>
<accession>A0A1Q9LJ59</accession>
<keyword evidence="2" id="KW-1185">Reference proteome</keyword>
<sequence>MRWEELAFPGAIRATIHTKPIPVLGLRLMPEYKFSARLLPYHGIGVLSRSAKTGKHRMRVEPEMFVHGRPDMVRVLDDRGITSFYLHCPE</sequence>
<organism evidence="1 2">
    <name type="scientific">Actinokineospora bangkokensis</name>
    <dbReference type="NCBI Taxonomy" id="1193682"/>
    <lineage>
        <taxon>Bacteria</taxon>
        <taxon>Bacillati</taxon>
        <taxon>Actinomycetota</taxon>
        <taxon>Actinomycetes</taxon>
        <taxon>Pseudonocardiales</taxon>
        <taxon>Pseudonocardiaceae</taxon>
        <taxon>Actinokineospora</taxon>
    </lineage>
</organism>
<dbReference type="EMBL" id="MKQR01000018">
    <property type="protein sequence ID" value="OLR92040.1"/>
    <property type="molecule type" value="Genomic_DNA"/>
</dbReference>
<protein>
    <submittedName>
        <fullName evidence="1">Uncharacterized protein</fullName>
    </submittedName>
</protein>
<reference evidence="1 2" key="1">
    <citation type="submission" date="2016-10" db="EMBL/GenBank/DDBJ databases">
        <title>The Draft Genome Sequence of Actinokineospora bangkokensis 44EHWT reveals the biosynthetic pathway of antifungal compounds Thailandins with unusual extender unit butylmalonyl-CoA.</title>
        <authorList>
            <person name="Greule A."/>
            <person name="Intra B."/>
            <person name="Flemming S."/>
            <person name="Rommel M.G."/>
            <person name="Panbangred W."/>
            <person name="Bechthold A."/>
        </authorList>
    </citation>
    <scope>NUCLEOTIDE SEQUENCE [LARGE SCALE GENOMIC DNA]</scope>
    <source>
        <strain evidence="1 2">44EHW</strain>
    </source>
</reference>
<gene>
    <name evidence="1" type="ORF">BJP25_24605</name>
</gene>
<name>A0A1Q9LJ59_9PSEU</name>